<evidence type="ECO:0000313" key="2">
    <source>
        <dbReference type="EMBL" id="MBL6444917.1"/>
    </source>
</evidence>
<keyword evidence="3" id="KW-1185">Reference proteome</keyword>
<organism evidence="2 3">
    <name type="scientific">Fulvivirga marina</name>
    <dbReference type="NCBI Taxonomy" id="2494733"/>
    <lineage>
        <taxon>Bacteria</taxon>
        <taxon>Pseudomonadati</taxon>
        <taxon>Bacteroidota</taxon>
        <taxon>Cytophagia</taxon>
        <taxon>Cytophagales</taxon>
        <taxon>Fulvivirgaceae</taxon>
        <taxon>Fulvivirga</taxon>
    </lineage>
</organism>
<feature type="signal peptide" evidence="1">
    <location>
        <begin position="1"/>
        <end position="19"/>
    </location>
</feature>
<evidence type="ECO:0000313" key="3">
    <source>
        <dbReference type="Proteomes" id="UP000614216"/>
    </source>
</evidence>
<dbReference type="RefSeq" id="WP_202854457.1">
    <property type="nucleotide sequence ID" value="NZ_JAEUGD010000002.1"/>
</dbReference>
<gene>
    <name evidence="2" type="ORF">JMN32_01260</name>
</gene>
<comment type="caution">
    <text evidence="2">The sequence shown here is derived from an EMBL/GenBank/DDBJ whole genome shotgun (WGS) entry which is preliminary data.</text>
</comment>
<protein>
    <submittedName>
        <fullName evidence="2">DUF4835 family protein</fullName>
    </submittedName>
</protein>
<dbReference type="Pfam" id="PF16119">
    <property type="entry name" value="DUF4835"/>
    <property type="match status" value="1"/>
</dbReference>
<sequence>MRKLTLAILFFSTLLSVKAQELNCRVTINADQVQSSDRRIFEDMENAFSQFLNNQKWTDDQFESFERIKCNLIITLQDPKSIGNYEATVQVQSARPVYNSNYESILINFADRDWQFEYVESQPLNFNINSFNTNLTSMLAFYAYLILGMDYDSFSEMGGSTYFQKALTIVNNAQQANRPGWNALGSTRNRYWLIENLTNQQMHDIRKGIYKYHRLALDTYELDRDKSRQQILEVLKSIKKIREIYPSSILIISFLDAKSDELINIFSEGNIQVRREAFDILSTIDPSKRSEYEKIIK</sequence>
<accession>A0A937KAR2</accession>
<reference evidence="2" key="1">
    <citation type="submission" date="2021-01" db="EMBL/GenBank/DDBJ databases">
        <title>Fulvivirga kasyanovii gen. nov., sp nov., a novel member of the phylum Bacteroidetes isolated from seawater in a mussel farm.</title>
        <authorList>
            <person name="Zhao L.-H."/>
            <person name="Wang Z.-J."/>
        </authorList>
    </citation>
    <scope>NUCLEOTIDE SEQUENCE</scope>
    <source>
        <strain evidence="2">29W222</strain>
    </source>
</reference>
<dbReference type="InterPro" id="IPR032274">
    <property type="entry name" value="DUF4835"/>
</dbReference>
<dbReference type="Proteomes" id="UP000614216">
    <property type="component" value="Unassembled WGS sequence"/>
</dbReference>
<dbReference type="EMBL" id="JAEUGD010000002">
    <property type="protein sequence ID" value="MBL6444917.1"/>
    <property type="molecule type" value="Genomic_DNA"/>
</dbReference>
<proteinExistence type="predicted"/>
<keyword evidence="1" id="KW-0732">Signal</keyword>
<feature type="chain" id="PRO_5036861740" evidence="1">
    <location>
        <begin position="20"/>
        <end position="297"/>
    </location>
</feature>
<evidence type="ECO:0000256" key="1">
    <source>
        <dbReference type="SAM" id="SignalP"/>
    </source>
</evidence>
<name>A0A937KAR2_9BACT</name>
<dbReference type="AlphaFoldDB" id="A0A937KAR2"/>